<proteinExistence type="predicted"/>
<feature type="compositionally biased region" description="Basic and acidic residues" evidence="2">
    <location>
        <begin position="606"/>
        <end position="620"/>
    </location>
</feature>
<feature type="compositionally biased region" description="Low complexity" evidence="2">
    <location>
        <begin position="422"/>
        <end position="443"/>
    </location>
</feature>
<feature type="compositionally biased region" description="Low complexity" evidence="2">
    <location>
        <begin position="639"/>
        <end position="722"/>
    </location>
</feature>
<organism evidence="3 4">
    <name type="scientific">Neocallimastix californiae</name>
    <dbReference type="NCBI Taxonomy" id="1754190"/>
    <lineage>
        <taxon>Eukaryota</taxon>
        <taxon>Fungi</taxon>
        <taxon>Fungi incertae sedis</taxon>
        <taxon>Chytridiomycota</taxon>
        <taxon>Chytridiomycota incertae sedis</taxon>
        <taxon>Neocallimastigomycetes</taxon>
        <taxon>Neocallimastigales</taxon>
        <taxon>Neocallimastigaceae</taxon>
        <taxon>Neocallimastix</taxon>
    </lineage>
</organism>
<feature type="region of interest" description="Disordered" evidence="2">
    <location>
        <begin position="816"/>
        <end position="891"/>
    </location>
</feature>
<feature type="compositionally biased region" description="Low complexity" evidence="2">
    <location>
        <begin position="92"/>
        <end position="106"/>
    </location>
</feature>
<feature type="compositionally biased region" description="Low complexity" evidence="2">
    <location>
        <begin position="817"/>
        <end position="826"/>
    </location>
</feature>
<dbReference type="AlphaFoldDB" id="A0A1Y2CA27"/>
<comment type="caution">
    <text evidence="3">The sequence shown here is derived from an EMBL/GenBank/DDBJ whole genome shotgun (WGS) entry which is preliminary data.</text>
</comment>
<dbReference type="STRING" id="1754190.A0A1Y2CA27"/>
<feature type="region of interest" description="Disordered" evidence="2">
    <location>
        <begin position="474"/>
        <end position="494"/>
    </location>
</feature>
<evidence type="ECO:0000313" key="4">
    <source>
        <dbReference type="Proteomes" id="UP000193920"/>
    </source>
</evidence>
<evidence type="ECO:0000256" key="2">
    <source>
        <dbReference type="SAM" id="MobiDB-lite"/>
    </source>
</evidence>
<keyword evidence="1" id="KW-0175">Coiled coil</keyword>
<feature type="region of interest" description="Disordered" evidence="2">
    <location>
        <begin position="983"/>
        <end position="1064"/>
    </location>
</feature>
<feature type="non-terminal residue" evidence="3">
    <location>
        <position position="1"/>
    </location>
</feature>
<reference evidence="3 4" key="1">
    <citation type="submission" date="2016-08" db="EMBL/GenBank/DDBJ databases">
        <title>A Parts List for Fungal Cellulosomes Revealed by Comparative Genomics.</title>
        <authorList>
            <consortium name="DOE Joint Genome Institute"/>
            <person name="Haitjema C.H."/>
            <person name="Gilmore S.P."/>
            <person name="Henske J.K."/>
            <person name="Solomon K.V."/>
            <person name="De Groot R."/>
            <person name="Kuo A."/>
            <person name="Mondo S.J."/>
            <person name="Salamov A.A."/>
            <person name="Labutti K."/>
            <person name="Zhao Z."/>
            <person name="Chiniquy J."/>
            <person name="Barry K."/>
            <person name="Brewer H.M."/>
            <person name="Purvine S.O."/>
            <person name="Wright A.T."/>
            <person name="Boxma B."/>
            <person name="Van Alen T."/>
            <person name="Hackstein J.H."/>
            <person name="Baker S.E."/>
            <person name="Grigoriev I.V."/>
            <person name="O'Malley M.A."/>
        </authorList>
    </citation>
    <scope>NUCLEOTIDE SEQUENCE [LARGE SCALE GENOMIC DNA]</scope>
    <source>
        <strain evidence="3 4">G1</strain>
    </source>
</reference>
<evidence type="ECO:0000313" key="3">
    <source>
        <dbReference type="EMBL" id="ORY43893.1"/>
    </source>
</evidence>
<sequence length="1205" mass="135308">MSDLKGLSVSMKSLNDNNRKIYSRNDLNIRLSEIQSALKEKERDLSLAAEIGQQLLEANTQLKKNYEELFLQNQNVQYKLQIYEQLSKVHSDCSSPKQSSSNPTSPRYNSITSRRNSVMSSSSRRRSRNLSLPPCVMLDGSVCNSPSSIQARSTSSSQKDIDSASNTSLKDQYLEKIKNLEDSISNLERHNEELKKLLVKKNEEVNNIQIQNSKLLLIKDGEVFDLKQELESLMAKTKKLEMEKNSLTKENQRQANELDRIEIIDQEYIQDLLNRINRLDSSLKKMESTKEELEKSIENITIEKIEYQNKCKTLDKKLQDYLYYKHLHDTQAQHIQELNQTIEQQRMQIQNLDFQLYNLSMCPFESIPEIRYTDKYIMEEPASLESFQSSTSSLSCKRSCPQIDPEKPYDPDTIVITAKRSSNATTTSNNHNNNNHTSCNSSTQASQSLPNSDPDLTLSTTCLGKRNLYSELKGTDWYNNKDNGKGKGYIDDDNPYSLSEEVLSNREKLLKSGQYQPNQRPYDSTSAISERKQTISSNNEALTLVDKANQSFANNKNIEKLIKPQMNKNDVNSYDVLINSIENEFKNSEEIQMRDNPSSSTSGDIMRTEDKDKNSFKKNNDLNNTSISSIKPGGTSKVSNSNNSTIDNITNGNNQSNRSGSNNNNKNNNSNSNSNIGNNQSDLSIYNSNNNNKNNQSDFSISSNKNNNKNNNSSGNKSADSNMSDPKGLDFDKNSNKLLFDYKKLSDMIEKGQFLNSQGNTNSNGMKHSASDNFYQKPFKSKYPFIVGNFHALSFDSLFRALELSKLQRNNFIVDPNYSNSSNYSKNNRKNNKFNSGSFTTPIIGNSTYSIDDDTNPKSSSSLTIQDRDDKNINDTTKSDNSLSNIKTSNNAIPGNTTINEDFTNLAKNFHSTSPLTSLIENINLNNAIKEGNSNSNLSIYTSESSQNLSSFNTNTNNKFGSKNHVDDISESDISLLKNKSLFGSHKNKNNKHLSSSQKMDKSSLLSEEAKTKAKTRSKVGAGTSTDSVTSKNSDRKRKNINTNSNSNINNHGSNPRGDDDLINKLKGKHNQMMEDGPGIFNGKLPPMMGGPALLRAEGNTPLNNKVTIEQYRNALNQYSNSGNYILRLLIDSWLRFLNTFVGYGSNINYDINDMDSAYARGYDLQRSLSNLTSEDSLTTTEASSLANSVIPSAASSCHNLNELP</sequence>
<feature type="compositionally biased region" description="Polar residues" evidence="2">
    <location>
        <begin position="874"/>
        <end position="891"/>
    </location>
</feature>
<dbReference type="EMBL" id="MCOG01000115">
    <property type="protein sequence ID" value="ORY43893.1"/>
    <property type="molecule type" value="Genomic_DNA"/>
</dbReference>
<keyword evidence="4" id="KW-1185">Reference proteome</keyword>
<feature type="compositionally biased region" description="Polar residues" evidence="2">
    <location>
        <begin position="1023"/>
        <end position="1032"/>
    </location>
</feature>
<feature type="compositionally biased region" description="Polar residues" evidence="2">
    <location>
        <begin position="840"/>
        <end position="850"/>
    </location>
</feature>
<protein>
    <submittedName>
        <fullName evidence="3">Uncharacterized protein</fullName>
    </submittedName>
</protein>
<feature type="compositionally biased region" description="Low complexity" evidence="2">
    <location>
        <begin position="1041"/>
        <end position="1055"/>
    </location>
</feature>
<feature type="compositionally biased region" description="Low complexity" evidence="2">
    <location>
        <begin position="113"/>
        <end position="122"/>
    </location>
</feature>
<accession>A0A1Y2CA27</accession>
<feature type="coiled-coil region" evidence="1">
    <location>
        <begin position="170"/>
        <end position="355"/>
    </location>
</feature>
<evidence type="ECO:0000256" key="1">
    <source>
        <dbReference type="SAM" id="Coils"/>
    </source>
</evidence>
<feature type="region of interest" description="Disordered" evidence="2">
    <location>
        <begin position="422"/>
        <end position="453"/>
    </location>
</feature>
<name>A0A1Y2CA27_9FUNG</name>
<feature type="region of interest" description="Disordered" evidence="2">
    <location>
        <begin position="588"/>
        <end position="730"/>
    </location>
</feature>
<dbReference type="Proteomes" id="UP000193920">
    <property type="component" value="Unassembled WGS sequence"/>
</dbReference>
<feature type="region of interest" description="Disordered" evidence="2">
    <location>
        <begin position="91"/>
        <end position="133"/>
    </location>
</feature>
<dbReference type="OrthoDB" id="2158093at2759"/>
<gene>
    <name evidence="3" type="ORF">LY90DRAFT_671680</name>
</gene>